<reference evidence="1 2" key="1">
    <citation type="submission" date="2024-08" db="EMBL/GenBank/DDBJ databases">
        <title>Halobellus sp. MBLA0158 whole genome sequence.</title>
        <authorList>
            <person name="Hwang C.Y."/>
            <person name="Cho E.-S."/>
            <person name="Seo M.-J."/>
        </authorList>
    </citation>
    <scope>NUCLEOTIDE SEQUENCE [LARGE SCALE GENOMIC DNA]</scope>
    <source>
        <strain evidence="1 2">MBLA0158</strain>
    </source>
</reference>
<keyword evidence="2" id="KW-1185">Reference proteome</keyword>
<accession>A0ABD5MGG4</accession>
<evidence type="ECO:0000313" key="1">
    <source>
        <dbReference type="EMBL" id="MFA1611704.1"/>
    </source>
</evidence>
<comment type="caution">
    <text evidence="1">The sequence shown here is derived from an EMBL/GenBank/DDBJ whole genome shotgun (WGS) entry which is preliminary data.</text>
</comment>
<name>A0ABD5MGG4_9EURY</name>
<sequence length="187" mass="21131">MELTPADVEAYVADYPEYQPLSTQEDEHVELLPETLASGDYGWRDAEWVVQWYGRRFLGRMPNADRRELEAVYDENDYEDVHDAIAAAVDADGVGEMIAALSDLAGVDVAIGSAFCQFIDPERYVVIDSRQWDLLRELGALDEAYPDPPTVDDYGTYLAAYRSVAEGCECSLWDLYRALWVIAEENE</sequence>
<protein>
    <submittedName>
        <fullName evidence="1">Uncharacterized protein</fullName>
    </submittedName>
</protein>
<dbReference type="Proteomes" id="UP001570511">
    <property type="component" value="Unassembled WGS sequence"/>
</dbReference>
<dbReference type="EMBL" id="JBGNYA010000001">
    <property type="protein sequence ID" value="MFA1611704.1"/>
    <property type="molecule type" value="Genomic_DNA"/>
</dbReference>
<gene>
    <name evidence="1" type="ORF">OS889_11890</name>
</gene>
<dbReference type="RefSeq" id="WP_372390060.1">
    <property type="nucleotide sequence ID" value="NZ_JBGNYA010000001.1"/>
</dbReference>
<organism evidence="1 2">
    <name type="scientific">Halobellus rubicundus</name>
    <dbReference type="NCBI Taxonomy" id="2996466"/>
    <lineage>
        <taxon>Archaea</taxon>
        <taxon>Methanobacteriati</taxon>
        <taxon>Methanobacteriota</taxon>
        <taxon>Stenosarchaea group</taxon>
        <taxon>Halobacteria</taxon>
        <taxon>Halobacteriales</taxon>
        <taxon>Haloferacaceae</taxon>
        <taxon>Halobellus</taxon>
    </lineage>
</organism>
<evidence type="ECO:0000313" key="2">
    <source>
        <dbReference type="Proteomes" id="UP001570511"/>
    </source>
</evidence>
<dbReference type="AlphaFoldDB" id="A0ABD5MGG4"/>
<proteinExistence type="predicted"/>